<evidence type="ECO:0000256" key="7">
    <source>
        <dbReference type="SAM" id="Phobius"/>
    </source>
</evidence>
<protein>
    <recommendedName>
        <fullName evidence="8">Sas10 C-terminal domain-containing protein</fullName>
    </recommendedName>
</protein>
<dbReference type="Pfam" id="PF04000">
    <property type="entry name" value="Sas10_Utp3"/>
    <property type="match status" value="1"/>
</dbReference>
<evidence type="ECO:0000313" key="10">
    <source>
        <dbReference type="Proteomes" id="UP000053447"/>
    </source>
</evidence>
<feature type="compositionally biased region" description="Acidic residues" evidence="6">
    <location>
        <begin position="458"/>
        <end position="467"/>
    </location>
</feature>
<dbReference type="Pfam" id="PF09368">
    <property type="entry name" value="Sas10"/>
    <property type="match status" value="1"/>
</dbReference>
<evidence type="ECO:0000256" key="4">
    <source>
        <dbReference type="ARBA" id="ARBA00023242"/>
    </source>
</evidence>
<dbReference type="RefSeq" id="XP_018229343.1">
    <property type="nucleotide sequence ID" value="XM_018374391.1"/>
</dbReference>
<dbReference type="Proteomes" id="UP000053447">
    <property type="component" value="Unassembled WGS sequence"/>
</dbReference>
<evidence type="ECO:0000256" key="5">
    <source>
        <dbReference type="SAM" id="Coils"/>
    </source>
</evidence>
<comment type="similarity">
    <text evidence="2">Belongs to the SAS10 family.</text>
</comment>
<feature type="compositionally biased region" description="Acidic residues" evidence="6">
    <location>
        <begin position="94"/>
        <end position="103"/>
    </location>
</feature>
<dbReference type="InterPro" id="IPR007146">
    <property type="entry name" value="Sas10/Utp3/C1D"/>
</dbReference>
<feature type="coiled-coil region" evidence="5">
    <location>
        <begin position="118"/>
        <end position="148"/>
    </location>
</feature>
<dbReference type="EMBL" id="LFWA01000009">
    <property type="protein sequence ID" value="KTW29512.1"/>
    <property type="molecule type" value="Genomic_DNA"/>
</dbReference>
<accession>A0A0W4ZM97</accession>
<comment type="subcellular location">
    <subcellularLocation>
        <location evidence="1">Nucleus</location>
    </subcellularLocation>
</comment>
<keyword evidence="7" id="KW-1133">Transmembrane helix</keyword>
<dbReference type="GO" id="GO:0000462">
    <property type="term" value="P:maturation of SSU-rRNA from tricistronic rRNA transcript (SSU-rRNA, 5.8S rRNA, LSU-rRNA)"/>
    <property type="evidence" value="ECO:0007669"/>
    <property type="project" value="TreeGrafter"/>
</dbReference>
<keyword evidence="7" id="KW-0812">Transmembrane</keyword>
<keyword evidence="3" id="KW-0597">Phosphoprotein</keyword>
<feature type="region of interest" description="Disordered" evidence="6">
    <location>
        <begin position="1"/>
        <end position="25"/>
    </location>
</feature>
<sequence length="586" mass="69083">MKKKKQGKGVKKEQKSIDESENEDYRLRAIEKYQDIMDSQDEFELGKDEVLLDQKDSFDENEDFMSATDEEVLRVNTESSNERSDDNASVDSPGTEDSDDDDINMQNWGTSKKNYYNADSFSDEEDALEEEKEALRLQKQHLSKLKESDFIDDLVEWKDQDTDKHKNVIDKKYKFQYLVYLFNSISEIITETLQFSIPDNLSDEEAINFLKKMYPEFILLSKEYQTLFPLLDPLKTSYEKADSFQIKNIEQKFFSLSAYLGVLAMYFLIISDPDKDVGSMKDHPIMITLMRCKKMWEMVKDIDINALETTVETQSEKTSIVKDDLSLNIYDEEEEKQPEEDISQKIEEKSKLNYTDLNILDVEKSLRSIKHISRDKLKEENDYREQDTFEILNHDKESIKKKSIKLYVSQINQKSKKKVRFLNSGDMDLPYPERKKERMIRSIQEAKARMENQNDNFSESESDSQSDDSDKNYYHMLSESNKRRKLEKKMNYDMNREREKQALIDAENEAINGKRKIRYDIEKNKGLIPYRPKEVRNPRVKKRKKYEAAKKKLASKVSIYKGTPKDAYKGEPTGIKTHLVKSIKFR</sequence>
<dbReference type="GeneID" id="28940646"/>
<feature type="transmembrane region" description="Helical" evidence="7">
    <location>
        <begin position="253"/>
        <end position="271"/>
    </location>
</feature>
<gene>
    <name evidence="9" type="ORF">T551_02128</name>
</gene>
<reference evidence="10" key="1">
    <citation type="journal article" date="2016" name="Nat. Commun.">
        <title>Genome analysis of three Pneumocystis species reveals adaptation mechanisms to life exclusively in mammalian hosts.</title>
        <authorList>
            <person name="Ma L."/>
            <person name="Chen Z."/>
            <person name="Huang D.W."/>
            <person name="Kutty G."/>
            <person name="Ishihara M."/>
            <person name="Wang H."/>
            <person name="Abouelleil A."/>
            <person name="Bishop L."/>
            <person name="Davey E."/>
            <person name="Deng R."/>
            <person name="Deng X."/>
            <person name="Fan L."/>
            <person name="Fantoni G."/>
            <person name="Fitzgerald M."/>
            <person name="Gogineni E."/>
            <person name="Goldberg J.M."/>
            <person name="Handley G."/>
            <person name="Hu X."/>
            <person name="Huber C."/>
            <person name="Jiao X."/>
            <person name="Jones K."/>
            <person name="Levin J.Z."/>
            <person name="Liu Y."/>
            <person name="Macdonald P."/>
            <person name="Melnikov A."/>
            <person name="Raley C."/>
            <person name="Sassi M."/>
            <person name="Sherman B.T."/>
            <person name="Song X."/>
            <person name="Sykes S."/>
            <person name="Tran B."/>
            <person name="Walsh L."/>
            <person name="Xia Y."/>
            <person name="Yang J."/>
            <person name="Young S."/>
            <person name="Zeng Q."/>
            <person name="Zheng X."/>
            <person name="Stephens R."/>
            <person name="Nusbaum C."/>
            <person name="Birren B.W."/>
            <person name="Azadi P."/>
            <person name="Lempicki R.A."/>
            <person name="Cuomo C.A."/>
            <person name="Kovacs J.A."/>
        </authorList>
    </citation>
    <scope>NUCLEOTIDE SEQUENCE [LARGE SCALE GENOMIC DNA]</scope>
    <source>
        <strain evidence="10">RU7</strain>
    </source>
</reference>
<evidence type="ECO:0000259" key="8">
    <source>
        <dbReference type="Pfam" id="PF09368"/>
    </source>
</evidence>
<name>A0A0W4ZM97_PNEJ7</name>
<organism evidence="9 10">
    <name type="scientific">Pneumocystis jirovecii (strain RU7)</name>
    <name type="common">Human pneumocystis pneumonia agent</name>
    <dbReference type="NCBI Taxonomy" id="1408657"/>
    <lineage>
        <taxon>Eukaryota</taxon>
        <taxon>Fungi</taxon>
        <taxon>Dikarya</taxon>
        <taxon>Ascomycota</taxon>
        <taxon>Taphrinomycotina</taxon>
        <taxon>Pneumocystomycetes</taxon>
        <taxon>Pneumocystaceae</taxon>
        <taxon>Pneumocystis</taxon>
    </lineage>
</organism>
<dbReference type="PANTHER" id="PTHR13237:SF8">
    <property type="entry name" value="SOMETHING ABOUT SILENCING PROTEIN 10"/>
    <property type="match status" value="1"/>
</dbReference>
<proteinExistence type="inferred from homology"/>
<dbReference type="AlphaFoldDB" id="A0A0W4ZM97"/>
<keyword evidence="5" id="KW-0175">Coiled coil</keyword>
<keyword evidence="10" id="KW-1185">Reference proteome</keyword>
<evidence type="ECO:0000256" key="6">
    <source>
        <dbReference type="SAM" id="MobiDB-lite"/>
    </source>
</evidence>
<evidence type="ECO:0000256" key="3">
    <source>
        <dbReference type="ARBA" id="ARBA00022553"/>
    </source>
</evidence>
<dbReference type="InterPro" id="IPR018972">
    <property type="entry name" value="Sas10_C_dom"/>
</dbReference>
<dbReference type="OrthoDB" id="1924577at2759"/>
<evidence type="ECO:0000313" key="9">
    <source>
        <dbReference type="EMBL" id="KTW29512.1"/>
    </source>
</evidence>
<evidence type="ECO:0000256" key="2">
    <source>
        <dbReference type="ARBA" id="ARBA00010979"/>
    </source>
</evidence>
<evidence type="ECO:0000256" key="1">
    <source>
        <dbReference type="ARBA" id="ARBA00004123"/>
    </source>
</evidence>
<dbReference type="GO" id="GO:0032040">
    <property type="term" value="C:small-subunit processome"/>
    <property type="evidence" value="ECO:0007669"/>
    <property type="project" value="TreeGrafter"/>
</dbReference>
<feature type="domain" description="Sas10 C-terminal" evidence="8">
    <location>
        <begin position="512"/>
        <end position="585"/>
    </location>
</feature>
<feature type="compositionally biased region" description="Basic and acidic residues" evidence="6">
    <location>
        <begin position="10"/>
        <end position="25"/>
    </location>
</feature>
<keyword evidence="7" id="KW-0472">Membrane</keyword>
<keyword evidence="4" id="KW-0539">Nucleus</keyword>
<feature type="region of interest" description="Disordered" evidence="6">
    <location>
        <begin position="450"/>
        <end position="486"/>
    </location>
</feature>
<dbReference type="STRING" id="1408657.A0A0W4ZM97"/>
<feature type="region of interest" description="Disordered" evidence="6">
    <location>
        <begin position="54"/>
        <end position="116"/>
    </location>
</feature>
<dbReference type="VEuPathDB" id="FungiDB:T551_02128"/>
<comment type="caution">
    <text evidence="9">The sequence shown here is derived from an EMBL/GenBank/DDBJ whole genome shotgun (WGS) entry which is preliminary data.</text>
</comment>
<feature type="compositionally biased region" description="Polar residues" evidence="6">
    <location>
        <begin position="104"/>
        <end position="116"/>
    </location>
</feature>
<dbReference type="PANTHER" id="PTHR13237">
    <property type="entry name" value="SOMETHING ABOUT SILENCING PROTEIN 10-RELATED"/>
    <property type="match status" value="1"/>
</dbReference>